<keyword evidence="7" id="KW-0472">Membrane</keyword>
<keyword evidence="7" id="KW-1133">Transmembrane helix</keyword>
<dbReference type="Pfam" id="PF10502">
    <property type="entry name" value="Peptidase_S26"/>
    <property type="match status" value="1"/>
</dbReference>
<comment type="catalytic activity">
    <reaction evidence="1 7">
        <text>Cleavage of hydrophobic, N-terminal signal or leader sequences from secreted and periplasmic proteins.</text>
        <dbReference type="EC" id="3.4.21.89"/>
    </reaction>
</comment>
<accession>A0A8I1AAI3</accession>
<dbReference type="InterPro" id="IPR000223">
    <property type="entry name" value="Pept_S26A_signal_pept_1"/>
</dbReference>
<evidence type="ECO:0000256" key="5">
    <source>
        <dbReference type="ARBA" id="ARBA00022801"/>
    </source>
</evidence>
<evidence type="ECO:0000256" key="7">
    <source>
        <dbReference type="RuleBase" id="RU362042"/>
    </source>
</evidence>
<feature type="active site" evidence="6">
    <location>
        <position position="93"/>
    </location>
</feature>
<dbReference type="PANTHER" id="PTHR43390">
    <property type="entry name" value="SIGNAL PEPTIDASE I"/>
    <property type="match status" value="1"/>
</dbReference>
<dbReference type="Gene3D" id="2.10.109.10">
    <property type="entry name" value="Umud Fragment, subunit A"/>
    <property type="match status" value="1"/>
</dbReference>
<evidence type="ECO:0000256" key="2">
    <source>
        <dbReference type="ARBA" id="ARBA00004401"/>
    </source>
</evidence>
<evidence type="ECO:0000256" key="1">
    <source>
        <dbReference type="ARBA" id="ARBA00000677"/>
    </source>
</evidence>
<feature type="domain" description="Peptidase S26" evidence="8">
    <location>
        <begin position="22"/>
        <end position="174"/>
    </location>
</feature>
<dbReference type="PROSITE" id="PS00761">
    <property type="entry name" value="SPASE_I_3"/>
    <property type="match status" value="1"/>
</dbReference>
<protein>
    <recommendedName>
        <fullName evidence="4 7">Signal peptidase I</fullName>
        <ecNumber evidence="4 7">3.4.21.89</ecNumber>
    </recommendedName>
</protein>
<dbReference type="SUPFAM" id="SSF51306">
    <property type="entry name" value="LexA/Signal peptidase"/>
    <property type="match status" value="1"/>
</dbReference>
<gene>
    <name evidence="9" type="primary">lepB</name>
    <name evidence="9" type="ORF">I8U20_03080</name>
</gene>
<name>A0A8I1AAI3_THEIN</name>
<sequence length="182" mass="20794">MTSYVPRTEKINQENGKGGKVLDWVRAFVIAIFLAVLIRIFVFEPFAVSGPSMEETMYTGDLVLVNKLIYKLREPERGEIVVFHESKDKDFIKRVIALPGETVEAKNNKILINGKIVDEPYLSDDMRTMDFDEVQVPQGKVFVLGDNRLNSTDSRVIGAVSMSQLVGRAEFIYWPVFEMKWL</sequence>
<dbReference type="GO" id="GO:0009003">
    <property type="term" value="F:signal peptidase activity"/>
    <property type="evidence" value="ECO:0007669"/>
    <property type="project" value="UniProtKB-EC"/>
</dbReference>
<evidence type="ECO:0000313" key="9">
    <source>
        <dbReference type="EMBL" id="MBH8594307.1"/>
    </source>
</evidence>
<comment type="caution">
    <text evidence="9">The sequence shown here is derived from an EMBL/GenBank/DDBJ whole genome shotgun (WGS) entry which is preliminary data.</text>
</comment>
<dbReference type="InterPro" id="IPR019758">
    <property type="entry name" value="Pept_S26A_signal_pept_1_CS"/>
</dbReference>
<dbReference type="EC" id="3.4.21.89" evidence="4 7"/>
<comment type="subcellular location">
    <subcellularLocation>
        <location evidence="2">Cell membrane</location>
        <topology evidence="2">Single-pass type II membrane protein</topology>
    </subcellularLocation>
    <subcellularLocation>
        <location evidence="7">Membrane</location>
        <topology evidence="7">Single-pass type II membrane protein</topology>
    </subcellularLocation>
</comment>
<keyword evidence="7" id="KW-0812">Transmembrane</keyword>
<dbReference type="RefSeq" id="WP_181730753.1">
    <property type="nucleotide sequence ID" value="NZ_JACEIR010000001.1"/>
</dbReference>
<dbReference type="NCBIfam" id="TIGR02227">
    <property type="entry name" value="sigpep_I_bact"/>
    <property type="match status" value="1"/>
</dbReference>
<keyword evidence="10" id="KW-1185">Reference proteome</keyword>
<proteinExistence type="inferred from homology"/>
<dbReference type="EMBL" id="JAECVW010000001">
    <property type="protein sequence ID" value="MBH8594307.1"/>
    <property type="molecule type" value="Genomic_DNA"/>
</dbReference>
<reference evidence="9 10" key="1">
    <citation type="submission" date="2020-12" db="EMBL/GenBank/DDBJ databases">
        <title>WGS of Thermoactinomyces spp.</title>
        <authorList>
            <person name="Cheng K."/>
        </authorList>
    </citation>
    <scope>NUCLEOTIDE SEQUENCE [LARGE SCALE GENOMIC DNA]</scope>
    <source>
        <strain evidence="10">CICC 10671\DSM 43846</strain>
    </source>
</reference>
<organism evidence="9 10">
    <name type="scientific">Thermoactinomyces intermedius</name>
    <dbReference type="NCBI Taxonomy" id="2024"/>
    <lineage>
        <taxon>Bacteria</taxon>
        <taxon>Bacillati</taxon>
        <taxon>Bacillota</taxon>
        <taxon>Bacilli</taxon>
        <taxon>Bacillales</taxon>
        <taxon>Thermoactinomycetaceae</taxon>
        <taxon>Thermoactinomyces</taxon>
    </lineage>
</organism>
<dbReference type="PRINTS" id="PR00727">
    <property type="entry name" value="LEADERPTASE"/>
</dbReference>
<dbReference type="AlphaFoldDB" id="A0A8I1AAI3"/>
<evidence type="ECO:0000259" key="8">
    <source>
        <dbReference type="Pfam" id="PF10502"/>
    </source>
</evidence>
<evidence type="ECO:0000256" key="3">
    <source>
        <dbReference type="ARBA" id="ARBA00009370"/>
    </source>
</evidence>
<dbReference type="CDD" id="cd06530">
    <property type="entry name" value="S26_SPase_I"/>
    <property type="match status" value="1"/>
</dbReference>
<feature type="active site" evidence="6">
    <location>
        <position position="52"/>
    </location>
</feature>
<dbReference type="GO" id="GO:0005886">
    <property type="term" value="C:plasma membrane"/>
    <property type="evidence" value="ECO:0007669"/>
    <property type="project" value="UniProtKB-SubCell"/>
</dbReference>
<dbReference type="PANTHER" id="PTHR43390:SF1">
    <property type="entry name" value="CHLOROPLAST PROCESSING PEPTIDASE"/>
    <property type="match status" value="1"/>
</dbReference>
<dbReference type="GO" id="GO:0004252">
    <property type="term" value="F:serine-type endopeptidase activity"/>
    <property type="evidence" value="ECO:0007669"/>
    <property type="project" value="InterPro"/>
</dbReference>
<dbReference type="Proteomes" id="UP000633619">
    <property type="component" value="Unassembled WGS sequence"/>
</dbReference>
<evidence type="ECO:0000256" key="4">
    <source>
        <dbReference type="ARBA" id="ARBA00013208"/>
    </source>
</evidence>
<keyword evidence="7" id="KW-0645">Protease</keyword>
<dbReference type="InterPro" id="IPR036286">
    <property type="entry name" value="LexA/Signal_pep-like_sf"/>
</dbReference>
<evidence type="ECO:0000313" key="10">
    <source>
        <dbReference type="Proteomes" id="UP000633619"/>
    </source>
</evidence>
<dbReference type="InterPro" id="IPR019533">
    <property type="entry name" value="Peptidase_S26"/>
</dbReference>
<dbReference type="GO" id="GO:0006465">
    <property type="term" value="P:signal peptide processing"/>
    <property type="evidence" value="ECO:0007669"/>
    <property type="project" value="InterPro"/>
</dbReference>
<keyword evidence="5 7" id="KW-0378">Hydrolase</keyword>
<feature type="transmembrane region" description="Helical" evidence="7">
    <location>
        <begin position="21"/>
        <end position="42"/>
    </location>
</feature>
<evidence type="ECO:0000256" key="6">
    <source>
        <dbReference type="PIRSR" id="PIRSR600223-1"/>
    </source>
</evidence>
<comment type="similarity">
    <text evidence="3 7">Belongs to the peptidase S26 family.</text>
</comment>